<sequence length="105" mass="11465">MTDDDRRWPPKDPDEILDYMIDWSDALASLPASPDDAITGVPTWILAPAGELAQPRPATNTGTTTTIWLGGGVAGSTYRVTCRVETVQGRTMEVTKELWVRDSGM</sequence>
<proteinExistence type="predicted"/>
<dbReference type="Pfam" id="PF23148">
    <property type="entry name" value="Gp77"/>
    <property type="match status" value="1"/>
</dbReference>
<evidence type="ECO:0008006" key="3">
    <source>
        <dbReference type="Google" id="ProtNLM"/>
    </source>
</evidence>
<dbReference type="RefSeq" id="WP_147850933.1">
    <property type="nucleotide sequence ID" value="NZ_VDUZ01000047.1"/>
</dbReference>
<organism evidence="1 2">
    <name type="scientific">Vineibacter terrae</name>
    <dbReference type="NCBI Taxonomy" id="2586908"/>
    <lineage>
        <taxon>Bacteria</taxon>
        <taxon>Pseudomonadati</taxon>
        <taxon>Pseudomonadota</taxon>
        <taxon>Alphaproteobacteria</taxon>
        <taxon>Hyphomicrobiales</taxon>
        <taxon>Vineibacter</taxon>
    </lineage>
</organism>
<protein>
    <recommendedName>
        <fullName evidence="3">Ig-like domain-containing protein</fullName>
    </recommendedName>
</protein>
<dbReference type="AlphaFoldDB" id="A0A5C8PCA7"/>
<keyword evidence="2" id="KW-1185">Reference proteome</keyword>
<gene>
    <name evidence="1" type="ORF">FHP25_31295</name>
</gene>
<dbReference type="EMBL" id="VDUZ01000047">
    <property type="protein sequence ID" value="TXL71196.1"/>
    <property type="molecule type" value="Genomic_DNA"/>
</dbReference>
<name>A0A5C8PCA7_9HYPH</name>
<dbReference type="InterPro" id="IPR056928">
    <property type="entry name" value="Gp77-like"/>
</dbReference>
<comment type="caution">
    <text evidence="1">The sequence shown here is derived from an EMBL/GenBank/DDBJ whole genome shotgun (WGS) entry which is preliminary data.</text>
</comment>
<evidence type="ECO:0000313" key="2">
    <source>
        <dbReference type="Proteomes" id="UP000321638"/>
    </source>
</evidence>
<dbReference type="Proteomes" id="UP000321638">
    <property type="component" value="Unassembled WGS sequence"/>
</dbReference>
<reference evidence="1 2" key="1">
    <citation type="submission" date="2019-06" db="EMBL/GenBank/DDBJ databases">
        <title>New taxonomy in bacterial strain CC-CFT640, isolated from vineyard.</title>
        <authorList>
            <person name="Lin S.-Y."/>
            <person name="Tsai C.-F."/>
            <person name="Young C.-C."/>
        </authorList>
    </citation>
    <scope>NUCLEOTIDE SEQUENCE [LARGE SCALE GENOMIC DNA]</scope>
    <source>
        <strain evidence="1 2">CC-CFT640</strain>
    </source>
</reference>
<accession>A0A5C8PCA7</accession>
<evidence type="ECO:0000313" key="1">
    <source>
        <dbReference type="EMBL" id="TXL71196.1"/>
    </source>
</evidence>